<keyword evidence="8" id="KW-1185">Reference proteome</keyword>
<dbReference type="Proteomes" id="UP001555826">
    <property type="component" value="Unassembled WGS sequence"/>
</dbReference>
<dbReference type="PANTHER" id="PTHR11051">
    <property type="entry name" value="GLYCOSYL HYDROLASE-RELATED"/>
    <property type="match status" value="1"/>
</dbReference>
<dbReference type="Pfam" id="PF03636">
    <property type="entry name" value="Glyco_hydro_65N"/>
    <property type="match status" value="1"/>
</dbReference>
<dbReference type="InterPro" id="IPR005194">
    <property type="entry name" value="Glyco_hydro_65_C"/>
</dbReference>
<feature type="compositionally biased region" description="Basic residues" evidence="3">
    <location>
        <begin position="768"/>
        <end position="777"/>
    </location>
</feature>
<feature type="domain" description="Glycoside hydrolase family 65 N-terminal" evidence="6">
    <location>
        <begin position="28"/>
        <end position="261"/>
    </location>
</feature>
<dbReference type="PANTHER" id="PTHR11051:SF13">
    <property type="entry name" value="GLYCOSYL TRANSFERASE"/>
    <property type="match status" value="1"/>
</dbReference>
<dbReference type="InterPro" id="IPR037018">
    <property type="entry name" value="GH65_N"/>
</dbReference>
<dbReference type="InterPro" id="IPR012341">
    <property type="entry name" value="6hp_glycosidase-like_sf"/>
</dbReference>
<feature type="region of interest" description="Disordered" evidence="3">
    <location>
        <begin position="744"/>
        <end position="777"/>
    </location>
</feature>
<dbReference type="PIRSF" id="PIRSF036289">
    <property type="entry name" value="Glycosyl_hydrolase_malt_phosph"/>
    <property type="match status" value="1"/>
</dbReference>
<evidence type="ECO:0000313" key="7">
    <source>
        <dbReference type="EMBL" id="MEW9266664.1"/>
    </source>
</evidence>
<keyword evidence="2" id="KW-0326">Glycosidase</keyword>
<dbReference type="InterPro" id="IPR017045">
    <property type="entry name" value="Malt_Pase/Glycosyl_Hdrlase"/>
</dbReference>
<evidence type="ECO:0000256" key="2">
    <source>
        <dbReference type="ARBA" id="ARBA00023295"/>
    </source>
</evidence>
<feature type="domain" description="Glycoside hydrolase family 65 central catalytic" evidence="4">
    <location>
        <begin position="319"/>
        <end position="671"/>
    </location>
</feature>
<dbReference type="Pfam" id="PF03632">
    <property type="entry name" value="Glyco_hydro_65m"/>
    <property type="match status" value="1"/>
</dbReference>
<organism evidence="7 8">
    <name type="scientific">Kineococcus endophyticus</name>
    <dbReference type="NCBI Taxonomy" id="1181883"/>
    <lineage>
        <taxon>Bacteria</taxon>
        <taxon>Bacillati</taxon>
        <taxon>Actinomycetota</taxon>
        <taxon>Actinomycetes</taxon>
        <taxon>Kineosporiales</taxon>
        <taxon>Kineosporiaceae</taxon>
        <taxon>Kineococcus</taxon>
    </lineage>
</organism>
<dbReference type="Gene3D" id="2.60.420.10">
    <property type="entry name" value="Maltose phosphorylase, domain 3"/>
    <property type="match status" value="1"/>
</dbReference>
<dbReference type="InterPro" id="IPR005195">
    <property type="entry name" value="Glyco_hydro_65_M"/>
</dbReference>
<accession>A0ABV3PAJ9</accession>
<name>A0ABV3PAJ9_9ACTN</name>
<keyword evidence="7" id="KW-0378">Hydrolase</keyword>
<dbReference type="InterPro" id="IPR011013">
    <property type="entry name" value="Gal_mutarotase_sf_dom"/>
</dbReference>
<dbReference type="SUPFAM" id="SSF74650">
    <property type="entry name" value="Galactose mutarotase-like"/>
    <property type="match status" value="1"/>
</dbReference>
<dbReference type="Gene3D" id="1.50.10.10">
    <property type="match status" value="1"/>
</dbReference>
<evidence type="ECO:0000259" key="6">
    <source>
        <dbReference type="Pfam" id="PF03636"/>
    </source>
</evidence>
<dbReference type="GO" id="GO:0016787">
    <property type="term" value="F:hydrolase activity"/>
    <property type="evidence" value="ECO:0007669"/>
    <property type="project" value="UniProtKB-KW"/>
</dbReference>
<comment type="similarity">
    <text evidence="1">Belongs to the glycosyl hydrolase 65 family.</text>
</comment>
<proteinExistence type="inferred from homology"/>
<sequence length="777" mass="84504">MPTADERPDDTGPGLAAPHAWAVREGPLDLDRLAQVESLFALSNGRCGVRGSLEEGDPAGTRGTYLSGAFELWPLTYPEYSYGYPTVQERLVPVLDPTRVELLVDGEPLDVRTGELIEHERVLDLRSGTLHRHLRWTSPGGHGVVVGSQRLVPLDRPGLVALEYSVRADGSPVDVEVRSAVLASEDLHEAVASAGHRGGRLRQRTDGSGLAVAAHVEHDVLAPAAADVRSHALSDRVVTVVRTRLDAGEMLRLRKVVSLGWAPESERDDLDERLAGLLADGVRVGWDGLCREQRAVLDEFWDHADVEVDGDEDLQQAVRFALFHVFQAAAQGTDRGIPAKGLTGTGYDGHTFWDTEVFVLPVLNHVWPQAAAEALRWRHRMLPAARGRARELGLAGASFPWRTISGRESSGYWPAGTAAVHLGADIADAAVRHLHATGDEELAREALVDLVVETARTWVVLGREDAEGRFHVDGVTGPDEYSALVDDNAYTNLMAQANLRAAVELTKQFPAQAEALGVDDAELAQFARLADAVHLPRDPVTGVPAQDEGATQRKRWDFEGTRPDQYPLADSFPYFSLYRRQVVKQADLVLALYLRPEAFTWQEKRDAFEHAEGVTVRDSSLSAAVQAVVAAEVGHLDLAAAYAHEAAFVDLHDLRGKTADGLHIASLGGAWLALVAGYGGMRDAGGELSFAPRLPDGLRGLRFRTRHRGSCVEVSVRGAQATYRLVDGGPVHARHHGREFTLARDEPATFPVPPLDPDVAARPAPAHPAHRGPRRRR</sequence>
<comment type="caution">
    <text evidence="7">The sequence shown here is derived from an EMBL/GenBank/DDBJ whole genome shotgun (WGS) entry which is preliminary data.</text>
</comment>
<evidence type="ECO:0000259" key="4">
    <source>
        <dbReference type="Pfam" id="PF03632"/>
    </source>
</evidence>
<reference evidence="7 8" key="1">
    <citation type="submission" date="2024-07" db="EMBL/GenBank/DDBJ databases">
        <authorList>
            <person name="Thanompreechachai J."/>
            <person name="Duangmal K."/>
        </authorList>
    </citation>
    <scope>NUCLEOTIDE SEQUENCE [LARGE SCALE GENOMIC DNA]</scope>
    <source>
        <strain evidence="7 8">KCTC 19886</strain>
    </source>
</reference>
<dbReference type="SUPFAM" id="SSF48208">
    <property type="entry name" value="Six-hairpin glycosidases"/>
    <property type="match status" value="1"/>
</dbReference>
<dbReference type="InterPro" id="IPR008928">
    <property type="entry name" value="6-hairpin_glycosidase_sf"/>
</dbReference>
<evidence type="ECO:0000256" key="3">
    <source>
        <dbReference type="SAM" id="MobiDB-lite"/>
    </source>
</evidence>
<evidence type="ECO:0000259" key="5">
    <source>
        <dbReference type="Pfam" id="PF03633"/>
    </source>
</evidence>
<dbReference type="Gene3D" id="2.70.98.40">
    <property type="entry name" value="Glycoside hydrolase, family 65, N-terminal domain"/>
    <property type="match status" value="1"/>
</dbReference>
<evidence type="ECO:0000256" key="1">
    <source>
        <dbReference type="ARBA" id="ARBA00006768"/>
    </source>
</evidence>
<evidence type="ECO:0000313" key="8">
    <source>
        <dbReference type="Proteomes" id="UP001555826"/>
    </source>
</evidence>
<gene>
    <name evidence="7" type="ORF">AB1207_18085</name>
</gene>
<dbReference type="EMBL" id="JBFNQN010000013">
    <property type="protein sequence ID" value="MEW9266664.1"/>
    <property type="molecule type" value="Genomic_DNA"/>
</dbReference>
<dbReference type="RefSeq" id="WP_367639807.1">
    <property type="nucleotide sequence ID" value="NZ_JBFNQN010000013.1"/>
</dbReference>
<dbReference type="InterPro" id="IPR005196">
    <property type="entry name" value="Glyco_hydro_65_N"/>
</dbReference>
<protein>
    <submittedName>
        <fullName evidence="7">Glycosyl hydrolase family 65 protein</fullName>
    </submittedName>
</protein>
<dbReference type="Pfam" id="PF03633">
    <property type="entry name" value="Glyco_hydro_65C"/>
    <property type="match status" value="1"/>
</dbReference>
<feature type="domain" description="Glycoside hydrolase family 65 C-terminal" evidence="5">
    <location>
        <begin position="681"/>
        <end position="742"/>
    </location>
</feature>